<sequence>MYKAQKSPKVDTLDVPSLSYWASLFHDPPDANTRPADLEHLALLDTSSNWRGILPTKTAITTETDDFLKDACLQLYKSVQAEGVNITLKMEKDAPHDWQWLESGVGLTNYIASSRSEKKESGFKGAKELAGIILAWAKSVGRL</sequence>
<accession>A0A3E2HAA0</accession>
<dbReference type="Proteomes" id="UP000258309">
    <property type="component" value="Unassembled WGS sequence"/>
</dbReference>
<evidence type="ECO:0000313" key="2">
    <source>
        <dbReference type="Proteomes" id="UP000258309"/>
    </source>
</evidence>
<dbReference type="InterPro" id="IPR029058">
    <property type="entry name" value="AB_hydrolase_fold"/>
</dbReference>
<keyword evidence="2" id="KW-1185">Reference proteome</keyword>
<feature type="non-terminal residue" evidence="1">
    <location>
        <position position="1"/>
    </location>
</feature>
<proteinExistence type="predicted"/>
<dbReference type="EMBL" id="NCSJ02000104">
    <property type="protein sequence ID" value="RFU30300.1"/>
    <property type="molecule type" value="Genomic_DNA"/>
</dbReference>
<evidence type="ECO:0000313" key="1">
    <source>
        <dbReference type="EMBL" id="RFU30300.1"/>
    </source>
</evidence>
<dbReference type="Gene3D" id="3.40.50.1820">
    <property type="entry name" value="alpha/beta hydrolase"/>
    <property type="match status" value="1"/>
</dbReference>
<gene>
    <name evidence="1" type="ORF">B7463_g6045</name>
</gene>
<organism evidence="1 2">
    <name type="scientific">Scytalidium lignicola</name>
    <name type="common">Hyphomycete</name>
    <dbReference type="NCBI Taxonomy" id="5539"/>
    <lineage>
        <taxon>Eukaryota</taxon>
        <taxon>Fungi</taxon>
        <taxon>Dikarya</taxon>
        <taxon>Ascomycota</taxon>
        <taxon>Pezizomycotina</taxon>
        <taxon>Leotiomycetes</taxon>
        <taxon>Leotiomycetes incertae sedis</taxon>
        <taxon>Scytalidium</taxon>
    </lineage>
</organism>
<reference evidence="1 2" key="1">
    <citation type="submission" date="2018-05" db="EMBL/GenBank/DDBJ databases">
        <title>Draft genome sequence of Scytalidium lignicola DSM 105466, a ubiquitous saprotrophic fungus.</title>
        <authorList>
            <person name="Buettner E."/>
            <person name="Gebauer A.M."/>
            <person name="Hofrichter M."/>
            <person name="Liers C."/>
            <person name="Kellner H."/>
        </authorList>
    </citation>
    <scope>NUCLEOTIDE SEQUENCE [LARGE SCALE GENOMIC DNA]</scope>
    <source>
        <strain evidence="1 2">DSM 105466</strain>
    </source>
</reference>
<name>A0A3E2HAA0_SCYLI</name>
<dbReference type="AlphaFoldDB" id="A0A3E2HAA0"/>
<feature type="non-terminal residue" evidence="1">
    <location>
        <position position="143"/>
    </location>
</feature>
<protein>
    <submittedName>
        <fullName evidence="1">Uncharacterized protein</fullName>
    </submittedName>
</protein>
<comment type="caution">
    <text evidence="1">The sequence shown here is derived from an EMBL/GenBank/DDBJ whole genome shotgun (WGS) entry which is preliminary data.</text>
</comment>